<protein>
    <submittedName>
        <fullName evidence="1">Uncharacterized protein</fullName>
    </submittedName>
</protein>
<name>A0A812PN62_SYMPI</name>
<dbReference type="OrthoDB" id="419667at2759"/>
<proteinExistence type="predicted"/>
<organism evidence="1 2">
    <name type="scientific">Symbiodinium pilosum</name>
    <name type="common">Dinoflagellate</name>
    <dbReference type="NCBI Taxonomy" id="2952"/>
    <lineage>
        <taxon>Eukaryota</taxon>
        <taxon>Sar</taxon>
        <taxon>Alveolata</taxon>
        <taxon>Dinophyceae</taxon>
        <taxon>Suessiales</taxon>
        <taxon>Symbiodiniaceae</taxon>
        <taxon>Symbiodinium</taxon>
    </lineage>
</organism>
<sequence length="339" mass="36936">MNEAILGTLVTVKAKYLLNAIHSLMLVPAGHPDRAKKFVTMEDLHASEVRDLHTLLGKMCKDDFKESFAYILDVESRFSLRRPDSPDVDTWSSMWHQVLKMGVVPTKRVASKEGMSTQDILKLLPPAETVVTSTFHSPEKGKGGAEQGVKEEISAPTGGADVEAQVEASTTTAYFNVIYTLSSARSGPAKENATHTLDVLALQAAVQQQLLLYAGSQSSSKLLRAIYTDSKSAAIIDAEMLTPEMKGTRLFAFGNVSTEEGPKSMEVASVTFDDELQVKYWLSAEGFQKVTSLCPCAVFMVKAGLDEKKAMFASGFLSKTLECSDAQPSRILQLRLPCT</sequence>
<accession>A0A812PN62</accession>
<evidence type="ECO:0000313" key="2">
    <source>
        <dbReference type="Proteomes" id="UP000649617"/>
    </source>
</evidence>
<keyword evidence="2" id="KW-1185">Reference proteome</keyword>
<comment type="caution">
    <text evidence="1">The sequence shown here is derived from an EMBL/GenBank/DDBJ whole genome shotgun (WGS) entry which is preliminary data.</text>
</comment>
<reference evidence="1" key="1">
    <citation type="submission" date="2021-02" db="EMBL/GenBank/DDBJ databases">
        <authorList>
            <person name="Dougan E. K."/>
            <person name="Rhodes N."/>
            <person name="Thang M."/>
            <person name="Chan C."/>
        </authorList>
    </citation>
    <scope>NUCLEOTIDE SEQUENCE</scope>
</reference>
<evidence type="ECO:0000313" key="1">
    <source>
        <dbReference type="EMBL" id="CAE7353951.1"/>
    </source>
</evidence>
<gene>
    <name evidence="1" type="ORF">SPIL2461_LOCUS8400</name>
</gene>
<dbReference type="EMBL" id="CAJNIZ010013780">
    <property type="protein sequence ID" value="CAE7353951.1"/>
    <property type="molecule type" value="Genomic_DNA"/>
</dbReference>
<dbReference type="AlphaFoldDB" id="A0A812PN62"/>
<dbReference type="Proteomes" id="UP000649617">
    <property type="component" value="Unassembled WGS sequence"/>
</dbReference>